<dbReference type="Pfam" id="PF16267">
    <property type="entry name" value="DUF4920"/>
    <property type="match status" value="1"/>
</dbReference>
<gene>
    <name evidence="2" type="ORF">A3SI_04437</name>
</gene>
<feature type="signal peptide" evidence="1">
    <location>
        <begin position="1"/>
        <end position="21"/>
    </location>
</feature>
<sequence>MKKSSLILLVCLAFACQPKEAQENTAAAGQDNLELVGNFGAPIEDADAVSTLEMVQNLRKSGTFTGRVEGRIVDVCTKKGCWMTLELLMSSLCV</sequence>
<dbReference type="Proteomes" id="UP000005551">
    <property type="component" value="Unassembled WGS sequence"/>
</dbReference>
<proteinExistence type="predicted"/>
<protein>
    <recommendedName>
        <fullName evidence="4">DUF4920 domain-containing protein</fullName>
    </recommendedName>
</protein>
<evidence type="ECO:0000313" key="2">
    <source>
        <dbReference type="EMBL" id="EIM78044.1"/>
    </source>
</evidence>
<dbReference type="AlphaFoldDB" id="I5C892"/>
<dbReference type="InterPro" id="IPR032577">
    <property type="entry name" value="DUF4920"/>
</dbReference>
<dbReference type="PROSITE" id="PS51257">
    <property type="entry name" value="PROKAR_LIPOPROTEIN"/>
    <property type="match status" value="1"/>
</dbReference>
<name>I5C892_9BACT</name>
<comment type="caution">
    <text evidence="2">The sequence shown here is derived from an EMBL/GenBank/DDBJ whole genome shotgun (WGS) entry which is preliminary data.</text>
</comment>
<evidence type="ECO:0008006" key="4">
    <source>
        <dbReference type="Google" id="ProtNLM"/>
    </source>
</evidence>
<reference evidence="2 3" key="1">
    <citation type="submission" date="2012-05" db="EMBL/GenBank/DDBJ databases">
        <title>Genome sequence of Nitritalea halalkaliphila LW7.</title>
        <authorList>
            <person name="Jangir P.K."/>
            <person name="Singh A."/>
            <person name="Shivaji S."/>
            <person name="Sharma R."/>
        </authorList>
    </citation>
    <scope>NUCLEOTIDE SEQUENCE [LARGE SCALE GENOMIC DNA]</scope>
    <source>
        <strain evidence="2 3">LW7</strain>
    </source>
</reference>
<dbReference type="EMBL" id="AJYA01000009">
    <property type="protein sequence ID" value="EIM78044.1"/>
    <property type="molecule type" value="Genomic_DNA"/>
</dbReference>
<keyword evidence="3" id="KW-1185">Reference proteome</keyword>
<keyword evidence="1" id="KW-0732">Signal</keyword>
<accession>I5C892</accession>
<feature type="chain" id="PRO_5003700569" description="DUF4920 domain-containing protein" evidence="1">
    <location>
        <begin position="22"/>
        <end position="94"/>
    </location>
</feature>
<evidence type="ECO:0000313" key="3">
    <source>
        <dbReference type="Proteomes" id="UP000005551"/>
    </source>
</evidence>
<evidence type="ECO:0000256" key="1">
    <source>
        <dbReference type="SAM" id="SignalP"/>
    </source>
</evidence>
<dbReference type="STRING" id="1189621.A3SI_04437"/>
<organism evidence="2 3">
    <name type="scientific">Nitritalea halalkaliphila LW7</name>
    <dbReference type="NCBI Taxonomy" id="1189621"/>
    <lineage>
        <taxon>Bacteria</taxon>
        <taxon>Pseudomonadati</taxon>
        <taxon>Bacteroidota</taxon>
        <taxon>Cytophagia</taxon>
        <taxon>Cytophagales</taxon>
        <taxon>Cyclobacteriaceae</taxon>
        <taxon>Nitritalea</taxon>
    </lineage>
</organism>